<proteinExistence type="predicted"/>
<keyword evidence="1" id="KW-0677">Repeat</keyword>
<protein>
    <recommendedName>
        <fullName evidence="6">Myotrophin</fullName>
    </recommendedName>
</protein>
<organism evidence="4 5">
    <name type="scientific">Phyllotreta striolata</name>
    <name type="common">Striped flea beetle</name>
    <name type="synonym">Crioceris striolata</name>
    <dbReference type="NCBI Taxonomy" id="444603"/>
    <lineage>
        <taxon>Eukaryota</taxon>
        <taxon>Metazoa</taxon>
        <taxon>Ecdysozoa</taxon>
        <taxon>Arthropoda</taxon>
        <taxon>Hexapoda</taxon>
        <taxon>Insecta</taxon>
        <taxon>Pterygota</taxon>
        <taxon>Neoptera</taxon>
        <taxon>Endopterygota</taxon>
        <taxon>Coleoptera</taxon>
        <taxon>Polyphaga</taxon>
        <taxon>Cucujiformia</taxon>
        <taxon>Chrysomeloidea</taxon>
        <taxon>Chrysomelidae</taxon>
        <taxon>Galerucinae</taxon>
        <taxon>Alticini</taxon>
        <taxon>Phyllotreta</taxon>
    </lineage>
</organism>
<dbReference type="PANTHER" id="PTHR24189">
    <property type="entry name" value="MYOTROPHIN"/>
    <property type="match status" value="1"/>
</dbReference>
<dbReference type="PROSITE" id="PS50297">
    <property type="entry name" value="ANK_REP_REGION"/>
    <property type="match status" value="1"/>
</dbReference>
<dbReference type="SMART" id="SM00248">
    <property type="entry name" value="ANK"/>
    <property type="match status" value="3"/>
</dbReference>
<evidence type="ECO:0008006" key="6">
    <source>
        <dbReference type="Google" id="ProtNLM"/>
    </source>
</evidence>
<sequence>VPTTVISVIFYVSEVSCCKSDYEVISSYLPKMSSDFVWAIKNGDLEQVKDIIEKKAVNVNEEVQGRPLILYAADYGQADVIRYLISAGADVNTKDKFGITAILAAIWEGHKDCVKLLLEKGAKKDGVAPDGKTYLESTENTEIRQLLMA</sequence>
<dbReference type="GO" id="GO:0005737">
    <property type="term" value="C:cytoplasm"/>
    <property type="evidence" value="ECO:0007669"/>
    <property type="project" value="TreeGrafter"/>
</dbReference>
<accession>A0A9N9TVX3</accession>
<evidence type="ECO:0000256" key="1">
    <source>
        <dbReference type="ARBA" id="ARBA00022737"/>
    </source>
</evidence>
<dbReference type="GO" id="GO:2000812">
    <property type="term" value="P:regulation of barbed-end actin filament capping"/>
    <property type="evidence" value="ECO:0007669"/>
    <property type="project" value="TreeGrafter"/>
</dbReference>
<feature type="repeat" description="ANK" evidence="3">
    <location>
        <begin position="64"/>
        <end position="96"/>
    </location>
</feature>
<dbReference type="Gene3D" id="1.25.40.20">
    <property type="entry name" value="Ankyrin repeat-containing domain"/>
    <property type="match status" value="1"/>
</dbReference>
<evidence type="ECO:0000256" key="2">
    <source>
        <dbReference type="ARBA" id="ARBA00023043"/>
    </source>
</evidence>
<keyword evidence="2 3" id="KW-0040">ANK repeat</keyword>
<dbReference type="EMBL" id="OU900097">
    <property type="protein sequence ID" value="CAG9861593.1"/>
    <property type="molecule type" value="Genomic_DNA"/>
</dbReference>
<keyword evidence="5" id="KW-1185">Reference proteome</keyword>
<dbReference type="Proteomes" id="UP001153712">
    <property type="component" value="Chromosome 4"/>
</dbReference>
<dbReference type="InterPro" id="IPR002110">
    <property type="entry name" value="Ankyrin_rpt"/>
</dbReference>
<dbReference type="AlphaFoldDB" id="A0A9N9TVX3"/>
<feature type="non-terminal residue" evidence="4">
    <location>
        <position position="1"/>
    </location>
</feature>
<name>A0A9N9TVX3_PHYSR</name>
<dbReference type="Pfam" id="PF12796">
    <property type="entry name" value="Ank_2"/>
    <property type="match status" value="1"/>
</dbReference>
<dbReference type="PROSITE" id="PS50088">
    <property type="entry name" value="ANK_REPEAT"/>
    <property type="match status" value="1"/>
</dbReference>
<dbReference type="GO" id="GO:0005634">
    <property type="term" value="C:nucleus"/>
    <property type="evidence" value="ECO:0007669"/>
    <property type="project" value="TreeGrafter"/>
</dbReference>
<dbReference type="OrthoDB" id="426293at2759"/>
<evidence type="ECO:0000313" key="5">
    <source>
        <dbReference type="Proteomes" id="UP001153712"/>
    </source>
</evidence>
<reference evidence="4" key="1">
    <citation type="submission" date="2022-01" db="EMBL/GenBank/DDBJ databases">
        <authorList>
            <person name="King R."/>
        </authorList>
    </citation>
    <scope>NUCLEOTIDE SEQUENCE</scope>
</reference>
<gene>
    <name evidence="4" type="ORF">PHYEVI_LOCUS7928</name>
</gene>
<evidence type="ECO:0000313" key="4">
    <source>
        <dbReference type="EMBL" id="CAG9861593.1"/>
    </source>
</evidence>
<dbReference type="PANTHER" id="PTHR24189:SF69">
    <property type="entry name" value="MYOTROPHIN"/>
    <property type="match status" value="1"/>
</dbReference>
<dbReference type="InterPro" id="IPR050745">
    <property type="entry name" value="Multifunctional_regulatory"/>
</dbReference>
<evidence type="ECO:0000256" key="3">
    <source>
        <dbReference type="PROSITE-ProRule" id="PRU00023"/>
    </source>
</evidence>
<dbReference type="SUPFAM" id="SSF48403">
    <property type="entry name" value="Ankyrin repeat"/>
    <property type="match status" value="1"/>
</dbReference>
<dbReference type="InterPro" id="IPR036770">
    <property type="entry name" value="Ankyrin_rpt-contain_sf"/>
</dbReference>